<name>A0AAV4SXS5_9ARAC</name>
<evidence type="ECO:0000313" key="2">
    <source>
        <dbReference type="Proteomes" id="UP001054837"/>
    </source>
</evidence>
<organism evidence="1 2">
    <name type="scientific">Caerostris darwini</name>
    <dbReference type="NCBI Taxonomy" id="1538125"/>
    <lineage>
        <taxon>Eukaryota</taxon>
        <taxon>Metazoa</taxon>
        <taxon>Ecdysozoa</taxon>
        <taxon>Arthropoda</taxon>
        <taxon>Chelicerata</taxon>
        <taxon>Arachnida</taxon>
        <taxon>Araneae</taxon>
        <taxon>Araneomorphae</taxon>
        <taxon>Entelegynae</taxon>
        <taxon>Araneoidea</taxon>
        <taxon>Araneidae</taxon>
        <taxon>Caerostris</taxon>
    </lineage>
</organism>
<dbReference type="EMBL" id="BPLQ01008440">
    <property type="protein sequence ID" value="GIY37337.1"/>
    <property type="molecule type" value="Genomic_DNA"/>
</dbReference>
<comment type="caution">
    <text evidence="1">The sequence shown here is derived from an EMBL/GenBank/DDBJ whole genome shotgun (WGS) entry which is preliminary data.</text>
</comment>
<reference evidence="1 2" key="1">
    <citation type="submission" date="2021-06" db="EMBL/GenBank/DDBJ databases">
        <title>Caerostris darwini draft genome.</title>
        <authorList>
            <person name="Kono N."/>
            <person name="Arakawa K."/>
        </authorList>
    </citation>
    <scope>NUCLEOTIDE SEQUENCE [LARGE SCALE GENOMIC DNA]</scope>
</reference>
<proteinExistence type="predicted"/>
<gene>
    <name evidence="1" type="ORF">CDAR_88871</name>
</gene>
<dbReference type="Proteomes" id="UP001054837">
    <property type="component" value="Unassembled WGS sequence"/>
</dbReference>
<protein>
    <submittedName>
        <fullName evidence="1">Uncharacterized protein</fullName>
    </submittedName>
</protein>
<evidence type="ECO:0000313" key="1">
    <source>
        <dbReference type="EMBL" id="GIY37337.1"/>
    </source>
</evidence>
<sequence length="90" mass="10716">MLQYVYKYNSSYSRIGAGVEYKDLHWTTAGNNQQDTDYARTRYIETKKFLALYFLSCAMSKSSISKKQEDYECETCEYYKLQWTTAENDH</sequence>
<accession>A0AAV4SXS5</accession>
<keyword evidence="2" id="KW-1185">Reference proteome</keyword>
<dbReference type="AlphaFoldDB" id="A0AAV4SXS5"/>